<name>A0ABP0PHQ2_9DINO</name>
<dbReference type="Pfam" id="PF06268">
    <property type="entry name" value="Fascin"/>
    <property type="match status" value="1"/>
</dbReference>
<comment type="caution">
    <text evidence="5">The sequence shown here is derived from an EMBL/GenBank/DDBJ whole genome shotgun (WGS) entry which is preliminary data.</text>
</comment>
<dbReference type="EMBL" id="CAXAMM010036002">
    <property type="protein sequence ID" value="CAK9075168.1"/>
    <property type="molecule type" value="Genomic_DNA"/>
</dbReference>
<protein>
    <recommendedName>
        <fullName evidence="4">Fascin-like domain-containing protein</fullName>
    </recommendedName>
</protein>
<evidence type="ECO:0000259" key="4">
    <source>
        <dbReference type="Pfam" id="PF06268"/>
    </source>
</evidence>
<dbReference type="InterPro" id="IPR022768">
    <property type="entry name" value="Fascin-like_dom"/>
</dbReference>
<evidence type="ECO:0000256" key="2">
    <source>
        <dbReference type="ARBA" id="ARBA00022490"/>
    </source>
</evidence>
<dbReference type="InterPro" id="IPR008999">
    <property type="entry name" value="Actin-crosslinking"/>
</dbReference>
<accession>A0ABP0PHQ2</accession>
<evidence type="ECO:0000256" key="1">
    <source>
        <dbReference type="ARBA" id="ARBA00004496"/>
    </source>
</evidence>
<keyword evidence="6" id="KW-1185">Reference proteome</keyword>
<organism evidence="5 6">
    <name type="scientific">Durusdinium trenchii</name>
    <dbReference type="NCBI Taxonomy" id="1381693"/>
    <lineage>
        <taxon>Eukaryota</taxon>
        <taxon>Sar</taxon>
        <taxon>Alveolata</taxon>
        <taxon>Dinophyceae</taxon>
        <taxon>Suessiales</taxon>
        <taxon>Symbiodiniaceae</taxon>
        <taxon>Durusdinium</taxon>
    </lineage>
</organism>
<sequence length="547" mass="60571">MSRRGQIAIDRIVALRSSVLPIYVIIRSEGVTTADEVSEDGNDFLTTRMFGDQIAFQSIRGDYLSTEGGEICTRRYCSTNERFTVEKQDTQYAFRSSSGQYLSVSDRAPFVTLASAPGETEAFQLFSLMMYGVNVGQQLEMLDRLVRANGLPFALHELCLLLAVSLANAETTSEPFDCVAGAQNWKMGWSQQKKVYCCEHYKHGCEDHPPAEVVHFETPQASHNSSIPPWWVVAGVKPEGPETDYGPYRTAGFSKAQQQQFGVDETGHVQNWHRFTAATRSLKPCIDPKQQQMGLNQQEMMHLLGEVLEDAWKEVRHKDPALKDWTRLRSSCQQQCMAHVLSWSLRTLWAAGELLSKGGGANFASVLADAVRTCYPGFRAMRADEVAHKVSHLVSKSLEERLPIAAASGDFTGRRLSLTQGPSCLEPDQDKEQRQQFAMQLEVAVEQAVKTATSKSWGTMEQSARPCQQTCRRAVIRQAAEMLWDAGLLARGNADMLVMTSIEGALAACLVNLPPNAAEELAGEAMLLMRPPSSEPRALTADGERLV</sequence>
<comment type="subcellular location">
    <subcellularLocation>
        <location evidence="1">Cytoplasm</location>
    </subcellularLocation>
</comment>
<reference evidence="5 6" key="1">
    <citation type="submission" date="2024-02" db="EMBL/GenBank/DDBJ databases">
        <authorList>
            <person name="Chen Y."/>
            <person name="Shah S."/>
            <person name="Dougan E. K."/>
            <person name="Thang M."/>
            <person name="Chan C."/>
        </authorList>
    </citation>
    <scope>NUCLEOTIDE SEQUENCE [LARGE SCALE GENOMIC DNA]</scope>
</reference>
<keyword evidence="2" id="KW-0963">Cytoplasm</keyword>
<dbReference type="CDD" id="cd00257">
    <property type="entry name" value="beta-trefoil_FSCN-like"/>
    <property type="match status" value="1"/>
</dbReference>
<proteinExistence type="predicted"/>
<feature type="domain" description="Fascin-like" evidence="4">
    <location>
        <begin position="42"/>
        <end position="125"/>
    </location>
</feature>
<gene>
    <name evidence="5" type="ORF">SCF082_LOCUS36477</name>
</gene>
<keyword evidence="3" id="KW-0009">Actin-binding</keyword>
<evidence type="ECO:0000313" key="5">
    <source>
        <dbReference type="EMBL" id="CAK9075168.1"/>
    </source>
</evidence>
<dbReference type="Gene3D" id="2.80.10.50">
    <property type="match status" value="1"/>
</dbReference>
<dbReference type="SUPFAM" id="SSF50405">
    <property type="entry name" value="Actin-crosslinking proteins"/>
    <property type="match status" value="1"/>
</dbReference>
<dbReference type="Proteomes" id="UP001642464">
    <property type="component" value="Unassembled WGS sequence"/>
</dbReference>
<evidence type="ECO:0000256" key="3">
    <source>
        <dbReference type="ARBA" id="ARBA00023203"/>
    </source>
</evidence>
<evidence type="ECO:0000313" key="6">
    <source>
        <dbReference type="Proteomes" id="UP001642464"/>
    </source>
</evidence>